<gene>
    <name evidence="1" type="ORF">SDC9_175807</name>
</gene>
<evidence type="ECO:0000313" key="1">
    <source>
        <dbReference type="EMBL" id="MPN28366.1"/>
    </source>
</evidence>
<comment type="caution">
    <text evidence="1">The sequence shown here is derived from an EMBL/GenBank/DDBJ whole genome shotgun (WGS) entry which is preliminary data.</text>
</comment>
<dbReference type="EMBL" id="VSSQ01078633">
    <property type="protein sequence ID" value="MPN28366.1"/>
    <property type="molecule type" value="Genomic_DNA"/>
</dbReference>
<proteinExistence type="predicted"/>
<dbReference type="AlphaFoldDB" id="A0A645GQA3"/>
<protein>
    <submittedName>
        <fullName evidence="1">Uncharacterized protein</fullName>
    </submittedName>
</protein>
<accession>A0A645GQA3</accession>
<sequence>MNGVVPLGVEAADGVLLRLLRHLYLEVTLRRVDRHIAVRAEYVVACRV</sequence>
<organism evidence="1">
    <name type="scientific">bioreactor metagenome</name>
    <dbReference type="NCBI Taxonomy" id="1076179"/>
    <lineage>
        <taxon>unclassified sequences</taxon>
        <taxon>metagenomes</taxon>
        <taxon>ecological metagenomes</taxon>
    </lineage>
</organism>
<reference evidence="1" key="1">
    <citation type="submission" date="2019-08" db="EMBL/GenBank/DDBJ databases">
        <authorList>
            <person name="Kucharzyk K."/>
            <person name="Murdoch R.W."/>
            <person name="Higgins S."/>
            <person name="Loffler F."/>
        </authorList>
    </citation>
    <scope>NUCLEOTIDE SEQUENCE</scope>
</reference>
<name>A0A645GQA3_9ZZZZ</name>